<reference evidence="2" key="2">
    <citation type="journal article" date="2021" name="PeerJ">
        <title>Extensive microbial diversity within the chicken gut microbiome revealed by metagenomics and culture.</title>
        <authorList>
            <person name="Gilroy R."/>
            <person name="Ravi A."/>
            <person name="Getino M."/>
            <person name="Pursley I."/>
            <person name="Horton D.L."/>
            <person name="Alikhan N.F."/>
            <person name="Baker D."/>
            <person name="Gharbi K."/>
            <person name="Hall N."/>
            <person name="Watson M."/>
            <person name="Adriaenssens E.M."/>
            <person name="Foster-Nyarko E."/>
            <person name="Jarju S."/>
            <person name="Secka A."/>
            <person name="Antonio M."/>
            <person name="Oren A."/>
            <person name="Chaudhuri R.R."/>
            <person name="La Ragione R."/>
            <person name="Hildebrand F."/>
            <person name="Pallen M.J."/>
        </authorList>
    </citation>
    <scope>NUCLEOTIDE SEQUENCE</scope>
    <source>
        <strain evidence="2">1383</strain>
    </source>
</reference>
<protein>
    <submittedName>
        <fullName evidence="2">NUDIX hydrolase</fullName>
    </submittedName>
</protein>
<dbReference type="SUPFAM" id="SSF55811">
    <property type="entry name" value="Nudix"/>
    <property type="match status" value="1"/>
</dbReference>
<dbReference type="InterPro" id="IPR054105">
    <property type="entry name" value="WHD_NrtR"/>
</dbReference>
<dbReference type="Gene3D" id="3.90.79.10">
    <property type="entry name" value="Nucleoside Triphosphate Pyrophosphohydrolase"/>
    <property type="match status" value="1"/>
</dbReference>
<dbReference type="CDD" id="cd18873">
    <property type="entry name" value="NUDIX_NadM_like"/>
    <property type="match status" value="1"/>
</dbReference>
<dbReference type="InterPro" id="IPR036388">
    <property type="entry name" value="WH-like_DNA-bd_sf"/>
</dbReference>
<dbReference type="PROSITE" id="PS51462">
    <property type="entry name" value="NUDIX"/>
    <property type="match status" value="1"/>
</dbReference>
<dbReference type="InterPro" id="IPR015797">
    <property type="entry name" value="NUDIX_hydrolase-like_dom_sf"/>
</dbReference>
<dbReference type="Pfam" id="PF00293">
    <property type="entry name" value="NUDIX"/>
    <property type="match status" value="1"/>
</dbReference>
<dbReference type="AlphaFoldDB" id="A0A9D1KU48"/>
<dbReference type="PANTHER" id="PTHR43736">
    <property type="entry name" value="ADP-RIBOSE PYROPHOSPHATASE"/>
    <property type="match status" value="1"/>
</dbReference>
<dbReference type="Pfam" id="PF21906">
    <property type="entry name" value="WHD_NrtR"/>
    <property type="match status" value="1"/>
</dbReference>
<dbReference type="PANTHER" id="PTHR43736:SF4">
    <property type="entry name" value="SLR1690 PROTEIN"/>
    <property type="match status" value="1"/>
</dbReference>
<comment type="caution">
    <text evidence="2">The sequence shown here is derived from an EMBL/GenBank/DDBJ whole genome shotgun (WGS) entry which is preliminary data.</text>
</comment>
<sequence>MTKDEMKEYFNVGISTSMVIFAFDGERLRILIQKRDQEPFKGAWQLPTRYVLPSESVELNAKKLLEETIPMTNTIDSYSEQLNAFTKVYRNPMGRVIDIGFYCIVKLTEEERRMAEEKGMRWASYSEIPDLAFDHNEIIDYAKERLKRRFKRRPVGFSLLPKEFTLTQLQILYENALNKKFDKRNFRKKVFNSALLVDLGKTIETSYGKVSKLYCFDEDKYEKMSLKGYDFLF</sequence>
<feature type="domain" description="Nudix hydrolase" evidence="1">
    <location>
        <begin position="13"/>
        <end position="147"/>
    </location>
</feature>
<dbReference type="InterPro" id="IPR036390">
    <property type="entry name" value="WH_DNA-bd_sf"/>
</dbReference>
<evidence type="ECO:0000313" key="3">
    <source>
        <dbReference type="Proteomes" id="UP000824161"/>
    </source>
</evidence>
<dbReference type="Proteomes" id="UP000824161">
    <property type="component" value="Unassembled WGS sequence"/>
</dbReference>
<dbReference type="SUPFAM" id="SSF46785">
    <property type="entry name" value="Winged helix' DNA-binding domain"/>
    <property type="match status" value="1"/>
</dbReference>
<dbReference type="GO" id="GO:0016787">
    <property type="term" value="F:hydrolase activity"/>
    <property type="evidence" value="ECO:0007669"/>
    <property type="project" value="UniProtKB-KW"/>
</dbReference>
<dbReference type="EMBL" id="DVLY01000054">
    <property type="protein sequence ID" value="HIT97655.1"/>
    <property type="molecule type" value="Genomic_DNA"/>
</dbReference>
<organism evidence="2 3">
    <name type="scientific">Candidatus Merdimorpha stercoravium</name>
    <dbReference type="NCBI Taxonomy" id="2840863"/>
    <lineage>
        <taxon>Bacteria</taxon>
        <taxon>Pseudomonadati</taxon>
        <taxon>Bacteroidota</taxon>
        <taxon>Flavobacteriia</taxon>
        <taxon>Flavobacteriales</taxon>
        <taxon>Candidatus Merdimorpha</taxon>
    </lineage>
</organism>
<name>A0A9D1KU48_9FLAO</name>
<gene>
    <name evidence="2" type="ORF">IAC44_02330</name>
</gene>
<evidence type="ECO:0000259" key="1">
    <source>
        <dbReference type="PROSITE" id="PS51462"/>
    </source>
</evidence>
<accession>A0A9D1KU48</accession>
<dbReference type="Gene3D" id="1.10.10.10">
    <property type="entry name" value="Winged helix-like DNA-binding domain superfamily/Winged helix DNA-binding domain"/>
    <property type="match status" value="1"/>
</dbReference>
<reference evidence="2" key="1">
    <citation type="submission" date="2020-10" db="EMBL/GenBank/DDBJ databases">
        <authorList>
            <person name="Gilroy R."/>
        </authorList>
    </citation>
    <scope>NUCLEOTIDE SEQUENCE</scope>
    <source>
        <strain evidence="2">1383</strain>
    </source>
</reference>
<keyword evidence="2" id="KW-0378">Hydrolase</keyword>
<dbReference type="InterPro" id="IPR000086">
    <property type="entry name" value="NUDIX_hydrolase_dom"/>
</dbReference>
<evidence type="ECO:0000313" key="2">
    <source>
        <dbReference type="EMBL" id="HIT97655.1"/>
    </source>
</evidence>
<proteinExistence type="predicted"/>